<dbReference type="PROSITE" id="PS50995">
    <property type="entry name" value="HTH_MARR_2"/>
    <property type="match status" value="1"/>
</dbReference>
<evidence type="ECO:0000256" key="1">
    <source>
        <dbReference type="SAM" id="MobiDB-lite"/>
    </source>
</evidence>
<dbReference type="GO" id="GO:0006950">
    <property type="term" value="P:response to stress"/>
    <property type="evidence" value="ECO:0007669"/>
    <property type="project" value="TreeGrafter"/>
</dbReference>
<gene>
    <name evidence="4" type="ORF">ABLG96_20270</name>
</gene>
<dbReference type="PANTHER" id="PTHR33164">
    <property type="entry name" value="TRANSCRIPTIONAL REGULATOR, MARR FAMILY"/>
    <property type="match status" value="1"/>
</dbReference>
<keyword evidence="2" id="KW-0732">Signal</keyword>
<sequence length="183" mass="19366">MTAPQPHRRIAFLLSQLGSAAAAAFDSAVRELGISPSEAGLLRLVGRAPVVNQRSVSTQLGVGPSRVVAVLDRLESGGLVERRRSAGDRRNHEIALTDRGRELLGRLRAVAERHELAFVAPLTPDQIRQLGDTLATIAAARGLSADVHRETAVASTGPDERATVPSGDNAAAVRRKSTVRHPG</sequence>
<evidence type="ECO:0000256" key="2">
    <source>
        <dbReference type="SAM" id="SignalP"/>
    </source>
</evidence>
<accession>A0AAU8DNC5</accession>
<feature type="region of interest" description="Disordered" evidence="1">
    <location>
        <begin position="153"/>
        <end position="183"/>
    </location>
</feature>
<feature type="compositionally biased region" description="Basic residues" evidence="1">
    <location>
        <begin position="173"/>
        <end position="183"/>
    </location>
</feature>
<proteinExistence type="predicted"/>
<dbReference type="PRINTS" id="PR00598">
    <property type="entry name" value="HTHMARR"/>
</dbReference>
<dbReference type="PANTHER" id="PTHR33164:SF89">
    <property type="entry name" value="MARR FAMILY REGULATORY PROTEIN"/>
    <property type="match status" value="1"/>
</dbReference>
<name>A0AAU8DNC5_9ACTN</name>
<dbReference type="SMART" id="SM00347">
    <property type="entry name" value="HTH_MARR"/>
    <property type="match status" value="1"/>
</dbReference>
<dbReference type="AlphaFoldDB" id="A0AAU8DNC5"/>
<protein>
    <submittedName>
        <fullName evidence="4">MarR family transcriptional regulator</fullName>
    </submittedName>
</protein>
<dbReference type="Gene3D" id="1.10.10.10">
    <property type="entry name" value="Winged helix-like DNA-binding domain superfamily/Winged helix DNA-binding domain"/>
    <property type="match status" value="1"/>
</dbReference>
<feature type="signal peptide" evidence="2">
    <location>
        <begin position="1"/>
        <end position="24"/>
    </location>
</feature>
<evidence type="ECO:0000259" key="3">
    <source>
        <dbReference type="PROSITE" id="PS50995"/>
    </source>
</evidence>
<dbReference type="InterPro" id="IPR036388">
    <property type="entry name" value="WH-like_DNA-bd_sf"/>
</dbReference>
<reference evidence="4" key="1">
    <citation type="submission" date="2024-05" db="EMBL/GenBank/DDBJ databases">
        <authorList>
            <person name="Cai S.Y."/>
            <person name="Jin L.M."/>
            <person name="Li H.R."/>
        </authorList>
    </citation>
    <scope>NUCLEOTIDE SEQUENCE</scope>
    <source>
        <strain evidence="4">A5-74</strain>
    </source>
</reference>
<dbReference type="InterPro" id="IPR039422">
    <property type="entry name" value="MarR/SlyA-like"/>
</dbReference>
<feature type="chain" id="PRO_5043493413" evidence="2">
    <location>
        <begin position="25"/>
        <end position="183"/>
    </location>
</feature>
<organism evidence="4">
    <name type="scientific">Nakamurella sp. A5-74</name>
    <dbReference type="NCBI Taxonomy" id="3158264"/>
    <lineage>
        <taxon>Bacteria</taxon>
        <taxon>Bacillati</taxon>
        <taxon>Actinomycetota</taxon>
        <taxon>Actinomycetes</taxon>
        <taxon>Nakamurellales</taxon>
        <taxon>Nakamurellaceae</taxon>
        <taxon>Nakamurella</taxon>
    </lineage>
</organism>
<feature type="domain" description="HTH marR-type" evidence="3">
    <location>
        <begin position="7"/>
        <end position="139"/>
    </location>
</feature>
<dbReference type="InterPro" id="IPR036390">
    <property type="entry name" value="WH_DNA-bd_sf"/>
</dbReference>
<dbReference type="Pfam" id="PF12802">
    <property type="entry name" value="MarR_2"/>
    <property type="match status" value="1"/>
</dbReference>
<dbReference type="GO" id="GO:0003700">
    <property type="term" value="F:DNA-binding transcription factor activity"/>
    <property type="evidence" value="ECO:0007669"/>
    <property type="project" value="InterPro"/>
</dbReference>
<evidence type="ECO:0000313" key="4">
    <source>
        <dbReference type="EMBL" id="XCG63499.1"/>
    </source>
</evidence>
<dbReference type="InterPro" id="IPR000835">
    <property type="entry name" value="HTH_MarR-typ"/>
</dbReference>
<dbReference type="EMBL" id="CP159218">
    <property type="protein sequence ID" value="XCG63499.1"/>
    <property type="molecule type" value="Genomic_DNA"/>
</dbReference>
<dbReference type="RefSeq" id="WP_353649114.1">
    <property type="nucleotide sequence ID" value="NZ_CP159218.1"/>
</dbReference>
<dbReference type="SUPFAM" id="SSF46785">
    <property type="entry name" value="Winged helix' DNA-binding domain"/>
    <property type="match status" value="1"/>
</dbReference>